<evidence type="ECO:0008006" key="2">
    <source>
        <dbReference type="Google" id="ProtNLM"/>
    </source>
</evidence>
<gene>
    <name evidence="1" type="ORF">MM415A03066_0012</name>
</gene>
<proteinExistence type="predicted"/>
<accession>A0A6M3JSN2</accession>
<sequence length="115" mass="12730">MALHTWKAWERWWGETLEEMGFGPTRRIPVTGRSSGDVPDLDNAILAPEVKAGKVLGPRIRKALEQADKAGEKTGRIPIVLVTNTSGTGMPAEHVVIIRLQHWERLRLALTEGGQ</sequence>
<reference evidence="1" key="1">
    <citation type="submission" date="2020-03" db="EMBL/GenBank/DDBJ databases">
        <title>The deep terrestrial virosphere.</title>
        <authorList>
            <person name="Holmfeldt K."/>
            <person name="Nilsson E."/>
            <person name="Simone D."/>
            <person name="Lopez-Fernandez M."/>
            <person name="Wu X."/>
            <person name="de Brujin I."/>
            <person name="Lundin D."/>
            <person name="Andersson A."/>
            <person name="Bertilsson S."/>
            <person name="Dopson M."/>
        </authorList>
    </citation>
    <scope>NUCLEOTIDE SEQUENCE</scope>
    <source>
        <strain evidence="1">MM415A03066</strain>
    </source>
</reference>
<dbReference type="EMBL" id="MT141896">
    <property type="protein sequence ID" value="QJA71747.1"/>
    <property type="molecule type" value="Genomic_DNA"/>
</dbReference>
<evidence type="ECO:0000313" key="1">
    <source>
        <dbReference type="EMBL" id="QJA71747.1"/>
    </source>
</evidence>
<name>A0A6M3JSN2_9ZZZZ</name>
<dbReference type="AlphaFoldDB" id="A0A6M3JSN2"/>
<protein>
    <recommendedName>
        <fullName evidence="2">Restriction endonuclease</fullName>
    </recommendedName>
</protein>
<organism evidence="1">
    <name type="scientific">viral metagenome</name>
    <dbReference type="NCBI Taxonomy" id="1070528"/>
    <lineage>
        <taxon>unclassified sequences</taxon>
        <taxon>metagenomes</taxon>
        <taxon>organismal metagenomes</taxon>
    </lineage>
</organism>